<evidence type="ECO:0000256" key="13">
    <source>
        <dbReference type="ARBA" id="ARBA00043893"/>
    </source>
</evidence>
<dbReference type="Pfam" id="PF00581">
    <property type="entry name" value="Rhodanese"/>
    <property type="match status" value="1"/>
</dbReference>
<evidence type="ECO:0000256" key="10">
    <source>
        <dbReference type="ARBA" id="ARBA00022840"/>
    </source>
</evidence>
<evidence type="ECO:0000256" key="15">
    <source>
        <dbReference type="SAM" id="MobiDB-lite"/>
    </source>
</evidence>
<comment type="cofactor">
    <cofactor evidence="14">
        <name>Zn(2+)</name>
        <dbReference type="ChEBI" id="CHEBI:29105"/>
    </cofactor>
    <text evidence="14">Binds 1 zinc ion per subunit.</text>
</comment>
<dbReference type="SMART" id="SM00450">
    <property type="entry name" value="RHOD"/>
    <property type="match status" value="1"/>
</dbReference>
<evidence type="ECO:0000256" key="9">
    <source>
        <dbReference type="ARBA" id="ARBA00022833"/>
    </source>
</evidence>
<evidence type="ECO:0000256" key="3">
    <source>
        <dbReference type="ARBA" id="ARBA00022679"/>
    </source>
</evidence>
<dbReference type="GO" id="GO:0042292">
    <property type="term" value="F:URM1 activating enzyme activity"/>
    <property type="evidence" value="ECO:0007669"/>
    <property type="project" value="TreeGrafter"/>
</dbReference>
<keyword evidence="8" id="KW-0833">Ubl conjugation pathway</keyword>
<comment type="caution">
    <text evidence="17">The sequence shown here is derived from an EMBL/GenBank/DDBJ whole genome shotgun (WGS) entry which is preliminary data.</text>
</comment>
<dbReference type="InterPro" id="IPR001763">
    <property type="entry name" value="Rhodanese-like_dom"/>
</dbReference>
<dbReference type="AlphaFoldDB" id="A0AA40C4I7"/>
<dbReference type="EC" id="2.8.1.11" evidence="14"/>
<dbReference type="HAMAP" id="MF_03049">
    <property type="entry name" value="MOCS3_Uba4"/>
    <property type="match status" value="1"/>
</dbReference>
<feature type="binding site" evidence="14">
    <location>
        <position position="72"/>
    </location>
    <ligand>
        <name>ATP</name>
        <dbReference type="ChEBI" id="CHEBI:30616"/>
    </ligand>
</feature>
<comment type="subcellular location">
    <subcellularLocation>
        <location evidence="1">Cytoplasm</location>
        <location evidence="1">Cytosol</location>
    </subcellularLocation>
</comment>
<keyword evidence="3 14" id="KW-0808">Transferase</keyword>
<evidence type="ECO:0000256" key="14">
    <source>
        <dbReference type="HAMAP-Rule" id="MF_03049"/>
    </source>
</evidence>
<evidence type="ECO:0000256" key="12">
    <source>
        <dbReference type="ARBA" id="ARBA00023268"/>
    </source>
</evidence>
<evidence type="ECO:0000256" key="11">
    <source>
        <dbReference type="ARBA" id="ARBA00023150"/>
    </source>
</evidence>
<evidence type="ECO:0000256" key="5">
    <source>
        <dbReference type="ARBA" id="ARBA00022695"/>
    </source>
</evidence>
<dbReference type="PANTHER" id="PTHR10953:SF102">
    <property type="entry name" value="ADENYLYLTRANSFERASE AND SULFURTRANSFERASE MOCS3"/>
    <property type="match status" value="1"/>
</dbReference>
<evidence type="ECO:0000256" key="8">
    <source>
        <dbReference type="ARBA" id="ARBA00022786"/>
    </source>
</evidence>
<dbReference type="GO" id="GO:0032447">
    <property type="term" value="P:protein urmylation"/>
    <property type="evidence" value="ECO:0007669"/>
    <property type="project" value="TreeGrafter"/>
</dbReference>
<feature type="binding site" evidence="14">
    <location>
        <position position="217"/>
    </location>
    <ligand>
        <name>Zn(2+)</name>
        <dbReference type="ChEBI" id="CHEBI:29105"/>
    </ligand>
</feature>
<feature type="binding site" evidence="14">
    <location>
        <position position="317"/>
    </location>
    <ligand>
        <name>Zn(2+)</name>
        <dbReference type="ChEBI" id="CHEBI:29105"/>
    </ligand>
</feature>
<evidence type="ECO:0000256" key="7">
    <source>
        <dbReference type="ARBA" id="ARBA00022741"/>
    </source>
</evidence>
<feature type="domain" description="Rhodanese" evidence="16">
    <location>
        <begin position="372"/>
        <end position="495"/>
    </location>
</feature>
<keyword evidence="5" id="KW-0548">Nucleotidyltransferase</keyword>
<evidence type="ECO:0000313" key="18">
    <source>
        <dbReference type="Proteomes" id="UP001174934"/>
    </source>
</evidence>
<evidence type="ECO:0000256" key="1">
    <source>
        <dbReference type="ARBA" id="ARBA00004514"/>
    </source>
</evidence>
<organism evidence="17 18">
    <name type="scientific">Bombardia bombarda</name>
    <dbReference type="NCBI Taxonomy" id="252184"/>
    <lineage>
        <taxon>Eukaryota</taxon>
        <taxon>Fungi</taxon>
        <taxon>Dikarya</taxon>
        <taxon>Ascomycota</taxon>
        <taxon>Pezizomycotina</taxon>
        <taxon>Sordariomycetes</taxon>
        <taxon>Sordariomycetidae</taxon>
        <taxon>Sordariales</taxon>
        <taxon>Lasiosphaeriaceae</taxon>
        <taxon>Bombardia</taxon>
    </lineage>
</organism>
<dbReference type="FunFam" id="3.40.50.720:FF:000033">
    <property type="entry name" value="Adenylyltransferase and sulfurtransferase MOCS3"/>
    <property type="match status" value="1"/>
</dbReference>
<accession>A0AA40C4I7</accession>
<gene>
    <name evidence="14" type="primary">uba4</name>
    <name evidence="14" type="synonym">cnxF</name>
    <name evidence="17" type="ORF">B0T17DRAFT_491760</name>
</gene>
<dbReference type="GO" id="GO:0061605">
    <property type="term" value="F:molybdopterin-synthase adenylyltransferase activity"/>
    <property type="evidence" value="ECO:0007669"/>
    <property type="project" value="UniProtKB-EC"/>
</dbReference>
<evidence type="ECO:0000256" key="2">
    <source>
        <dbReference type="ARBA" id="ARBA00022490"/>
    </source>
</evidence>
<evidence type="ECO:0000256" key="6">
    <source>
        <dbReference type="ARBA" id="ARBA00022723"/>
    </source>
</evidence>
<dbReference type="GO" id="GO:0002143">
    <property type="term" value="P:tRNA wobble position uridine thiolation"/>
    <property type="evidence" value="ECO:0007669"/>
    <property type="project" value="InterPro"/>
</dbReference>
<keyword evidence="2 14" id="KW-0963">Cytoplasm</keyword>
<dbReference type="GO" id="GO:0046872">
    <property type="term" value="F:metal ion binding"/>
    <property type="evidence" value="ECO:0007669"/>
    <property type="project" value="UniProtKB-KW"/>
</dbReference>
<dbReference type="CDD" id="cd00757">
    <property type="entry name" value="ThiF_MoeB_HesA_family"/>
    <property type="match status" value="1"/>
</dbReference>
<dbReference type="GO" id="GO:0061604">
    <property type="term" value="F:molybdopterin-synthase sulfurtransferase activity"/>
    <property type="evidence" value="ECO:0007669"/>
    <property type="project" value="UniProtKB-EC"/>
</dbReference>
<sequence>MQNRNNNTIYQNGGTSSFSPSNGINNNSNPLSRSLTDEEFDRYSRQMIVPGMGKEGQLRLLTSRVLIIGAGGLGCPAAQYIAGAGIGTIGIVDGDVVEPSNLHRQVGHATSRIGTPKVTSLITHLSALNPLPTYIPHPCHITPDNAADLIAPYDLVLDCTDNPATRYLISDVCVLLRKPLVSAASVQKSGQLVVLNCPATPQGEGLPEGGKYNAAPCYRCCFKQPPPAAAALSCGEAGIMGPVVGLMGVAQAGEAVKILASGLHAIPSSDGATGQEEPGRERNLRQPTLLIYSYDLDAAVGPYAFRALKMAGRKKSCFACGEGSRARLTLGGIKKGEPDYVQFCSAPTARVTLPVEERITAAAYHEARERGEIAEHVLIDTREREHFSFGSIDGAVNVPFGKLLMAAAVASREGASGNGNGNGFVEKILPEEVRGKMVDGGEDLPIYVVCRRGLDSQEAVEKLRGLGMDNGGRRKILDIMGGMKAWKEEVDPSFPFI</sequence>
<comment type="function">
    <text evidence="13">Plays a central role in 2-thiolation of mcm(5)S(2)U at tRNA wobble positions of cytosolic tRNA(Lys), tRNA(Glu) and tRNA(Gln). Also essential during biosynthesis of the molybdenum cofactor. Acts by mediating the C-terminal thiocarboxylation of sulfur carriers urm1 and mocs2a. Its N-terminus first activates urm1 and mocs2a as acyl-adenylates (-COAMP), then the persulfide sulfur on the catalytic cysteine is transferred to urm1 and mocs2a to form thiocarboxylation (-COSH) of their C-terminus. The reaction probably involves hydrogen sulfide that is generated from the persulfide intermediate and that acts as a nucleophile towards urm1 and mocs2a. Subsequently, a transient disulfide bond is formed. Does not use thiosulfate as sulfur donor; nfs1 probably acting as a sulfur donor for thiocarboxylation reactions.</text>
</comment>
<dbReference type="Pfam" id="PF00899">
    <property type="entry name" value="ThiF"/>
    <property type="match status" value="1"/>
</dbReference>
<feature type="binding site" evidence="14">
    <location>
        <begin position="100"/>
        <end position="104"/>
    </location>
    <ligand>
        <name>ATP</name>
        <dbReference type="ChEBI" id="CHEBI:30616"/>
    </ligand>
</feature>
<proteinExistence type="inferred from homology"/>
<dbReference type="EMBL" id="JAULSR010000003">
    <property type="protein sequence ID" value="KAK0624785.1"/>
    <property type="molecule type" value="Genomic_DNA"/>
</dbReference>
<feature type="binding site" evidence="14">
    <location>
        <position position="320"/>
    </location>
    <ligand>
        <name>Zn(2+)</name>
        <dbReference type="ChEBI" id="CHEBI:29105"/>
    </ligand>
</feature>
<dbReference type="InterPro" id="IPR036873">
    <property type="entry name" value="Rhodanese-like_dom_sf"/>
</dbReference>
<feature type="active site" description="Cysteine persulfide intermediate; for sulfurtransferase activity" evidence="14">
    <location>
        <position position="450"/>
    </location>
</feature>
<dbReference type="Gene3D" id="3.40.250.10">
    <property type="entry name" value="Rhodanese-like domain"/>
    <property type="match status" value="1"/>
</dbReference>
<keyword evidence="9 14" id="KW-0862">Zinc</keyword>
<feature type="compositionally biased region" description="Low complexity" evidence="15">
    <location>
        <begin position="16"/>
        <end position="29"/>
    </location>
</feature>
<dbReference type="GO" id="GO:0005524">
    <property type="term" value="F:ATP binding"/>
    <property type="evidence" value="ECO:0007669"/>
    <property type="project" value="UniProtKB-KW"/>
</dbReference>
<evidence type="ECO:0000256" key="4">
    <source>
        <dbReference type="ARBA" id="ARBA00022694"/>
    </source>
</evidence>
<reference evidence="17" key="1">
    <citation type="submission" date="2023-06" db="EMBL/GenBank/DDBJ databases">
        <title>Genome-scale phylogeny and comparative genomics of the fungal order Sordariales.</title>
        <authorList>
            <consortium name="Lawrence Berkeley National Laboratory"/>
            <person name="Hensen N."/>
            <person name="Bonometti L."/>
            <person name="Westerberg I."/>
            <person name="Brannstrom I.O."/>
            <person name="Guillou S."/>
            <person name="Cros-Aarteil S."/>
            <person name="Calhoun S."/>
            <person name="Haridas S."/>
            <person name="Kuo A."/>
            <person name="Mondo S."/>
            <person name="Pangilinan J."/>
            <person name="Riley R."/>
            <person name="LaButti K."/>
            <person name="Andreopoulos B."/>
            <person name="Lipzen A."/>
            <person name="Chen C."/>
            <person name="Yanf M."/>
            <person name="Daum C."/>
            <person name="Ng V."/>
            <person name="Clum A."/>
            <person name="Steindorff A."/>
            <person name="Ohm R."/>
            <person name="Martin F."/>
            <person name="Silar P."/>
            <person name="Natvig D."/>
            <person name="Lalanne C."/>
            <person name="Gautier V."/>
            <person name="Ament-velasquez S.L."/>
            <person name="Kruys A."/>
            <person name="Hutchinson M.I."/>
            <person name="Powell A.J."/>
            <person name="Barry K."/>
            <person name="Miller A.N."/>
            <person name="Grigoriev I.V."/>
            <person name="Debuchy R."/>
            <person name="Gladieux P."/>
            <person name="Thoren M.H."/>
            <person name="Johannesson H."/>
        </authorList>
    </citation>
    <scope>NUCLEOTIDE SEQUENCE</scope>
    <source>
        <strain evidence="17">SMH3391-2</strain>
    </source>
</reference>
<dbReference type="GO" id="GO:0005829">
    <property type="term" value="C:cytosol"/>
    <property type="evidence" value="ECO:0007669"/>
    <property type="project" value="UniProtKB-SubCell"/>
</dbReference>
<feature type="binding site" evidence="14">
    <location>
        <position position="220"/>
    </location>
    <ligand>
        <name>Zn(2+)</name>
        <dbReference type="ChEBI" id="CHEBI:29105"/>
    </ligand>
</feature>
<feature type="binding site" evidence="14">
    <location>
        <begin position="161"/>
        <end position="162"/>
    </location>
    <ligand>
        <name>ATP</name>
        <dbReference type="ChEBI" id="CHEBI:30616"/>
    </ligand>
</feature>
<keyword evidence="7 14" id="KW-0547">Nucleotide-binding</keyword>
<dbReference type="InterPro" id="IPR035985">
    <property type="entry name" value="Ubiquitin-activating_enz"/>
</dbReference>
<keyword evidence="18" id="KW-1185">Reference proteome</keyword>
<protein>
    <recommendedName>
        <fullName evidence="14">Adenylyltransferase and sulfurtransferase uba4</fullName>
    </recommendedName>
    <alternativeName>
        <fullName evidence="14">Common component for nitrate reductase and xanthine dehydrogenase protein F</fullName>
    </alternativeName>
    <alternativeName>
        <fullName evidence="14">Ubiquitin-like protein activator 4</fullName>
    </alternativeName>
    <domain>
        <recommendedName>
            <fullName evidence="14">Molybdopterin-synthase adenylyltransferase</fullName>
            <ecNumber evidence="14">2.7.7.80</ecNumber>
        </recommendedName>
        <alternativeName>
            <fullName evidence="14">Adenylyltransferase uba4</fullName>
        </alternativeName>
        <alternativeName>
            <fullName evidence="14">Sulfur carrier protein MOCS2A adenylyltransferase</fullName>
        </alternativeName>
    </domain>
    <domain>
        <recommendedName>
            <fullName evidence="14">Molybdopterin-synthase sulfurtransferase</fullName>
            <ecNumber evidence="14">2.8.1.11</ecNumber>
        </recommendedName>
        <alternativeName>
            <fullName evidence="14">Sulfurtransferase uba4</fullName>
        </alternativeName>
        <alternativeName>
            <fullName evidence="14">Sulfur carrier protein MOCS2A sulfurtransferase</fullName>
        </alternativeName>
    </domain>
</protein>
<dbReference type="InterPro" id="IPR045886">
    <property type="entry name" value="ThiF/MoeB/HesA"/>
</dbReference>
<dbReference type="Proteomes" id="UP001174934">
    <property type="component" value="Unassembled WGS sequence"/>
</dbReference>
<evidence type="ECO:0000259" key="16">
    <source>
        <dbReference type="PROSITE" id="PS50206"/>
    </source>
</evidence>
<feature type="binding site" evidence="14">
    <location>
        <position position="117"/>
    </location>
    <ligand>
        <name>ATP</name>
        <dbReference type="ChEBI" id="CHEBI:30616"/>
    </ligand>
</feature>
<feature type="binding site" evidence="14">
    <location>
        <position position="93"/>
    </location>
    <ligand>
        <name>ATP</name>
        <dbReference type="ChEBI" id="CHEBI:30616"/>
    </ligand>
</feature>
<comment type="pathway">
    <text evidence="14">Cofactor biosynthesis; molybdopterin biosynthesis.</text>
</comment>
<comment type="pathway">
    <text evidence="14">tRNA modification; 5-methoxycarbonylmethyl-2-thiouridine-tRNA biosynthesis.</text>
</comment>
<dbReference type="SUPFAM" id="SSF69572">
    <property type="entry name" value="Activating enzymes of the ubiquitin-like proteins"/>
    <property type="match status" value="1"/>
</dbReference>
<evidence type="ECO:0000313" key="17">
    <source>
        <dbReference type="EMBL" id="KAK0624785.1"/>
    </source>
</evidence>
<comment type="function">
    <text evidence="14">Plays a central role in 2-thiolation of mcm(5)S(2)U at tRNA wobble positions of cytosolic tRNA(Lys), tRNA(Glu) and tRNA(Gln). Also essential during biosynthesis of the molybdenum cofactor. Acts by mediating the C-terminal thiocarboxylation of sulfur carriers urm1 and MOCS2A. Its N-terminus first activates urm1 and MOCS2A as acyl-adenylates (-COAMP), then the persulfide sulfur on the catalytic cysteine is transferred to urm1 and MOCS2A to form thiocarboxylation (-COSH) of their C-terminus. The reaction probably involves hydrogen sulfide that is generated from the persulfide intermediate and that acts as nucleophile towards urm1 and MOCS2A. Subsequently, a transient disulfide bond is formed. Does not use thiosulfate as sulfur donor; nfs1 probably acting as a sulfur donor for thiocarboxylation reactions.</text>
</comment>
<keyword evidence="11 14" id="KW-0501">Molybdenum cofactor biosynthesis</keyword>
<name>A0AA40C4I7_9PEZI</name>
<dbReference type="InterPro" id="IPR028885">
    <property type="entry name" value="MOCS3/Uba4"/>
</dbReference>
<keyword evidence="4 14" id="KW-0819">tRNA processing</keyword>
<dbReference type="EC" id="2.7.7.80" evidence="14"/>
<keyword evidence="10 14" id="KW-0067">ATP-binding</keyword>
<dbReference type="PROSITE" id="PS50206">
    <property type="entry name" value="RHODANESE_3"/>
    <property type="match status" value="1"/>
</dbReference>
<dbReference type="PANTHER" id="PTHR10953">
    <property type="entry name" value="UBIQUITIN-ACTIVATING ENZYME E1"/>
    <property type="match status" value="1"/>
</dbReference>
<dbReference type="InterPro" id="IPR000594">
    <property type="entry name" value="ThiF_NAD_FAD-bd"/>
</dbReference>
<dbReference type="Gene3D" id="3.40.50.720">
    <property type="entry name" value="NAD(P)-binding Rossmann-like Domain"/>
    <property type="match status" value="1"/>
</dbReference>
<comment type="catalytic activity">
    <reaction evidence="14">
        <text>[molybdopterin-synthase sulfur-carrier protein]-C-terminal Gly-Gly-AMP + S-sulfanyl-L-cysteinyl-[cysteine desulfurase] + AH2 = [molybdopterin-synthase sulfur-carrier protein]-C-terminal-Gly-aminoethanethioate + L-cysteinyl-[cysteine desulfurase] + A + AMP + 2 H(+)</text>
        <dbReference type="Rhea" id="RHEA:48612"/>
        <dbReference type="Rhea" id="RHEA-COMP:12157"/>
        <dbReference type="Rhea" id="RHEA-COMP:12158"/>
        <dbReference type="Rhea" id="RHEA-COMP:12159"/>
        <dbReference type="Rhea" id="RHEA-COMP:19907"/>
        <dbReference type="ChEBI" id="CHEBI:13193"/>
        <dbReference type="ChEBI" id="CHEBI:15378"/>
        <dbReference type="ChEBI" id="CHEBI:17499"/>
        <dbReference type="ChEBI" id="CHEBI:29950"/>
        <dbReference type="ChEBI" id="CHEBI:61963"/>
        <dbReference type="ChEBI" id="CHEBI:90618"/>
        <dbReference type="ChEBI" id="CHEBI:232372"/>
        <dbReference type="ChEBI" id="CHEBI:456215"/>
        <dbReference type="EC" id="2.8.1.11"/>
    </reaction>
</comment>
<keyword evidence="12 14" id="KW-0511">Multifunctional enzyme</keyword>
<comment type="similarity">
    <text evidence="14">In the N-terminal section; belongs to the HesA/MoeB/ThiF family. UBA4 subfamily.</text>
</comment>
<feature type="active site" description="Glycyl thioester intermediate; for adenylyltransferase activity" evidence="14">
    <location>
        <position position="234"/>
    </location>
</feature>
<feature type="compositionally biased region" description="Polar residues" evidence="15">
    <location>
        <begin position="1"/>
        <end position="15"/>
    </location>
</feature>
<feature type="region of interest" description="Disordered" evidence="15">
    <location>
        <begin position="1"/>
        <end position="34"/>
    </location>
</feature>
<dbReference type="GO" id="GO:0004792">
    <property type="term" value="F:thiosulfate-cyanide sulfurtransferase activity"/>
    <property type="evidence" value="ECO:0007669"/>
    <property type="project" value="TreeGrafter"/>
</dbReference>
<keyword evidence="6 14" id="KW-0479">Metal-binding</keyword>
<dbReference type="GO" id="GO:0006777">
    <property type="term" value="P:Mo-molybdopterin cofactor biosynthetic process"/>
    <property type="evidence" value="ECO:0007669"/>
    <property type="project" value="UniProtKB-UniRule"/>
</dbReference>
<comment type="catalytic activity">
    <reaction evidence="14">
        <text>[molybdopterin-synthase sulfur-carrier protein]-C-terminal Gly-Gly + ATP + H(+) = [molybdopterin-synthase sulfur-carrier protein]-C-terminal Gly-Gly-AMP + diphosphate</text>
        <dbReference type="Rhea" id="RHEA:43616"/>
        <dbReference type="Rhea" id="RHEA-COMP:12159"/>
        <dbReference type="Rhea" id="RHEA-COMP:12202"/>
        <dbReference type="ChEBI" id="CHEBI:15378"/>
        <dbReference type="ChEBI" id="CHEBI:30616"/>
        <dbReference type="ChEBI" id="CHEBI:33019"/>
        <dbReference type="ChEBI" id="CHEBI:90618"/>
        <dbReference type="ChEBI" id="CHEBI:90778"/>
        <dbReference type="EC" id="2.7.7.80"/>
    </reaction>
</comment>